<evidence type="ECO:0000259" key="1">
    <source>
        <dbReference type="Pfam" id="PF13302"/>
    </source>
</evidence>
<evidence type="ECO:0000313" key="2">
    <source>
        <dbReference type="EMBL" id="SLN65723.1"/>
    </source>
</evidence>
<dbReference type="InterPro" id="IPR000182">
    <property type="entry name" value="GNAT_dom"/>
</dbReference>
<proteinExistence type="predicted"/>
<dbReference type="InterPro" id="IPR016181">
    <property type="entry name" value="Acyl_CoA_acyltransferase"/>
</dbReference>
<dbReference type="GO" id="GO:0016747">
    <property type="term" value="F:acyltransferase activity, transferring groups other than amino-acyl groups"/>
    <property type="evidence" value="ECO:0007669"/>
    <property type="project" value="InterPro"/>
</dbReference>
<dbReference type="Gene3D" id="3.40.630.30">
    <property type="match status" value="1"/>
</dbReference>
<name>A0A1X6ZZF0_9RHOB</name>
<dbReference type="AlphaFoldDB" id="A0A1X6ZZF0"/>
<dbReference type="PANTHER" id="PTHR43792">
    <property type="entry name" value="GNAT FAMILY, PUTATIVE (AFU_ORTHOLOGUE AFUA_3G00765)-RELATED-RELATED"/>
    <property type="match status" value="1"/>
</dbReference>
<sequence>MIAVAPARWPELQTERLRLVCPASPEFDATAAYLMPGARRFVDQHPDEEAAWWSIATIIGHWHLRGYGHFAVCERDTGLQVGLVGPWYPRGWPEPELSWQLLDGAEGKGYATEAARAVLNWLFQDKGWASCISLVDPENDRSVAMVERLGARAEGMFHHRMAGDMRIWRHLPRTVAGRKLLEGI</sequence>
<dbReference type="Proteomes" id="UP000193963">
    <property type="component" value="Unassembled WGS sequence"/>
</dbReference>
<dbReference type="PANTHER" id="PTHR43792:SF1">
    <property type="entry name" value="N-ACETYLTRANSFERASE DOMAIN-CONTAINING PROTEIN"/>
    <property type="match status" value="1"/>
</dbReference>
<dbReference type="EMBL" id="FWFN01000007">
    <property type="protein sequence ID" value="SLN65723.1"/>
    <property type="molecule type" value="Genomic_DNA"/>
</dbReference>
<organism evidence="2 3">
    <name type="scientific">Pseudooceanicola marinus</name>
    <dbReference type="NCBI Taxonomy" id="396013"/>
    <lineage>
        <taxon>Bacteria</taxon>
        <taxon>Pseudomonadati</taxon>
        <taxon>Pseudomonadota</taxon>
        <taxon>Alphaproteobacteria</taxon>
        <taxon>Rhodobacterales</taxon>
        <taxon>Paracoccaceae</taxon>
        <taxon>Pseudooceanicola</taxon>
    </lineage>
</organism>
<accession>A0A1X6ZZF0</accession>
<reference evidence="2 3" key="1">
    <citation type="submission" date="2017-03" db="EMBL/GenBank/DDBJ databases">
        <authorList>
            <person name="Afonso C.L."/>
            <person name="Miller P.J."/>
            <person name="Scott M.A."/>
            <person name="Spackman E."/>
            <person name="Goraichik I."/>
            <person name="Dimitrov K.M."/>
            <person name="Suarez D.L."/>
            <person name="Swayne D.E."/>
        </authorList>
    </citation>
    <scope>NUCLEOTIDE SEQUENCE [LARGE SCALE GENOMIC DNA]</scope>
    <source>
        <strain evidence="2 3">CECT 7751</strain>
    </source>
</reference>
<feature type="domain" description="N-acetyltransferase" evidence="1">
    <location>
        <begin position="16"/>
        <end position="152"/>
    </location>
</feature>
<gene>
    <name evidence="2" type="ORF">PSM7751_03377</name>
</gene>
<dbReference type="Pfam" id="PF13302">
    <property type="entry name" value="Acetyltransf_3"/>
    <property type="match status" value="1"/>
</dbReference>
<dbReference type="InterPro" id="IPR051531">
    <property type="entry name" value="N-acetyltransferase"/>
</dbReference>
<dbReference type="SUPFAM" id="SSF55729">
    <property type="entry name" value="Acyl-CoA N-acyltransferases (Nat)"/>
    <property type="match status" value="1"/>
</dbReference>
<evidence type="ECO:0000313" key="3">
    <source>
        <dbReference type="Proteomes" id="UP000193963"/>
    </source>
</evidence>
<protein>
    <recommendedName>
        <fullName evidence="1">N-acetyltransferase domain-containing protein</fullName>
    </recommendedName>
</protein>
<dbReference type="OrthoDB" id="6293260at2"/>
<dbReference type="RefSeq" id="WP_085889410.1">
    <property type="nucleotide sequence ID" value="NZ_FWFN01000007.1"/>
</dbReference>
<keyword evidence="3" id="KW-1185">Reference proteome</keyword>